<evidence type="ECO:0000256" key="3">
    <source>
        <dbReference type="ARBA" id="ARBA00022741"/>
    </source>
</evidence>
<evidence type="ECO:0000259" key="5">
    <source>
        <dbReference type="PROSITE" id="PS50893"/>
    </source>
</evidence>
<dbReference type="InterPro" id="IPR050763">
    <property type="entry name" value="ABC_transporter_ATP-binding"/>
</dbReference>
<dbReference type="EMBL" id="FNED01000061">
    <property type="protein sequence ID" value="SDK49478.1"/>
    <property type="molecule type" value="Genomic_DNA"/>
</dbReference>
<dbReference type="GO" id="GO:0005524">
    <property type="term" value="F:ATP binding"/>
    <property type="evidence" value="ECO:0007669"/>
    <property type="project" value="UniProtKB-KW"/>
</dbReference>
<comment type="similarity">
    <text evidence="1">Belongs to the ABC transporter superfamily.</text>
</comment>
<sequence>MSKGEIVGLIGKNGAGKTTLLRMMCTLLEPSEGRIIVNGHDTLQEAMKIKPRIGVLFVGETGLYDRLTARENLMYFSDLYGQSQHETKNRIEKLSVQFGIKEYLDRRLLGFSRGMRQQVAIARTFVHEPDIILFDEPTTGLDYISQCISSNDSPDAARRQNNHFFNSYYEGSRASLFFCDNAA</sequence>
<evidence type="ECO:0000256" key="2">
    <source>
        <dbReference type="ARBA" id="ARBA00022448"/>
    </source>
</evidence>
<keyword evidence="2" id="KW-0813">Transport</keyword>
<protein>
    <submittedName>
        <fullName evidence="6">Sodium transport system ATP-binding protein</fullName>
    </submittedName>
</protein>
<dbReference type="PROSITE" id="PS50893">
    <property type="entry name" value="ABC_TRANSPORTER_2"/>
    <property type="match status" value="1"/>
</dbReference>
<reference evidence="6 7" key="1">
    <citation type="submission" date="2016-10" db="EMBL/GenBank/DDBJ databases">
        <authorList>
            <person name="de Groot N.N."/>
        </authorList>
    </citation>
    <scope>NUCLEOTIDE SEQUENCE [LARGE SCALE GENOMIC DNA]</scope>
    <source>
        <strain evidence="6 7">DSM 2895</strain>
    </source>
</reference>
<dbReference type="Gene3D" id="3.40.50.300">
    <property type="entry name" value="P-loop containing nucleotide triphosphate hydrolases"/>
    <property type="match status" value="1"/>
</dbReference>
<evidence type="ECO:0000313" key="7">
    <source>
        <dbReference type="Proteomes" id="UP000182836"/>
    </source>
</evidence>
<feature type="domain" description="ABC transporter" evidence="5">
    <location>
        <begin position="1"/>
        <end position="177"/>
    </location>
</feature>
<dbReference type="InterPro" id="IPR027417">
    <property type="entry name" value="P-loop_NTPase"/>
</dbReference>
<keyword evidence="4 6" id="KW-0067">ATP-binding</keyword>
<dbReference type="PANTHER" id="PTHR42711">
    <property type="entry name" value="ABC TRANSPORTER ATP-BINDING PROTEIN"/>
    <property type="match status" value="1"/>
</dbReference>
<dbReference type="Pfam" id="PF00005">
    <property type="entry name" value="ABC_tran"/>
    <property type="match status" value="1"/>
</dbReference>
<dbReference type="InterPro" id="IPR003439">
    <property type="entry name" value="ABC_transporter-like_ATP-bd"/>
</dbReference>
<evidence type="ECO:0000256" key="4">
    <source>
        <dbReference type="ARBA" id="ARBA00022840"/>
    </source>
</evidence>
<dbReference type="SUPFAM" id="SSF52540">
    <property type="entry name" value="P-loop containing nucleoside triphosphate hydrolases"/>
    <property type="match status" value="1"/>
</dbReference>
<gene>
    <name evidence="6" type="ORF">SAMN04487909_16112</name>
</gene>
<dbReference type="Proteomes" id="UP000182836">
    <property type="component" value="Unassembled WGS sequence"/>
</dbReference>
<keyword evidence="3" id="KW-0547">Nucleotide-binding</keyword>
<evidence type="ECO:0000313" key="6">
    <source>
        <dbReference type="EMBL" id="SDK49478.1"/>
    </source>
</evidence>
<organism evidence="6 7">
    <name type="scientific">Aneurinibacillus migulanus</name>
    <name type="common">Bacillus migulanus</name>
    <dbReference type="NCBI Taxonomy" id="47500"/>
    <lineage>
        <taxon>Bacteria</taxon>
        <taxon>Bacillati</taxon>
        <taxon>Bacillota</taxon>
        <taxon>Bacilli</taxon>
        <taxon>Bacillales</taxon>
        <taxon>Paenibacillaceae</taxon>
        <taxon>Aneurinibacillus group</taxon>
        <taxon>Aneurinibacillus</taxon>
    </lineage>
</organism>
<dbReference type="AlphaFoldDB" id="A0A1G9CCR5"/>
<evidence type="ECO:0000256" key="1">
    <source>
        <dbReference type="ARBA" id="ARBA00005417"/>
    </source>
</evidence>
<dbReference type="GO" id="GO:0016887">
    <property type="term" value="F:ATP hydrolysis activity"/>
    <property type="evidence" value="ECO:0007669"/>
    <property type="project" value="InterPro"/>
</dbReference>
<dbReference type="PANTHER" id="PTHR42711:SF5">
    <property type="entry name" value="ABC TRANSPORTER ATP-BINDING PROTEIN NATA"/>
    <property type="match status" value="1"/>
</dbReference>
<accession>A0A1G9CCR5</accession>
<name>A0A1G9CCR5_ANEMI</name>
<dbReference type="InterPro" id="IPR003593">
    <property type="entry name" value="AAA+_ATPase"/>
</dbReference>
<dbReference type="SMART" id="SM00382">
    <property type="entry name" value="AAA"/>
    <property type="match status" value="1"/>
</dbReference>
<proteinExistence type="inferred from homology"/>